<evidence type="ECO:0000313" key="3">
    <source>
        <dbReference type="Proteomes" id="UP000606653"/>
    </source>
</evidence>
<dbReference type="EMBL" id="BMLN01000013">
    <property type="protein sequence ID" value="GGO07352.1"/>
    <property type="molecule type" value="Genomic_DNA"/>
</dbReference>
<keyword evidence="1" id="KW-1133">Transmembrane helix</keyword>
<protein>
    <submittedName>
        <fullName evidence="2">Uncharacterized protein</fullName>
    </submittedName>
</protein>
<evidence type="ECO:0000256" key="1">
    <source>
        <dbReference type="SAM" id="Phobius"/>
    </source>
</evidence>
<keyword evidence="1" id="KW-0812">Transmembrane</keyword>
<proteinExistence type="predicted"/>
<name>A0ABQ2LBF7_9BACL</name>
<reference evidence="3" key="1">
    <citation type="journal article" date="2019" name="Int. J. Syst. Evol. Microbiol.">
        <title>The Global Catalogue of Microorganisms (GCM) 10K type strain sequencing project: providing services to taxonomists for standard genome sequencing and annotation.</title>
        <authorList>
            <consortium name="The Broad Institute Genomics Platform"/>
            <consortium name="The Broad Institute Genome Sequencing Center for Infectious Disease"/>
            <person name="Wu L."/>
            <person name="Ma J."/>
        </authorList>
    </citation>
    <scope>NUCLEOTIDE SEQUENCE [LARGE SCALE GENOMIC DNA]</scope>
    <source>
        <strain evidence="3">CGMCC 1.6964</strain>
    </source>
</reference>
<dbReference type="Proteomes" id="UP000606653">
    <property type="component" value="Unassembled WGS sequence"/>
</dbReference>
<accession>A0ABQ2LBF7</accession>
<organism evidence="2 3">
    <name type="scientific">Saccharibacillus kuerlensis</name>
    <dbReference type="NCBI Taxonomy" id="459527"/>
    <lineage>
        <taxon>Bacteria</taxon>
        <taxon>Bacillati</taxon>
        <taxon>Bacillota</taxon>
        <taxon>Bacilli</taxon>
        <taxon>Bacillales</taxon>
        <taxon>Paenibacillaceae</taxon>
        <taxon>Saccharibacillus</taxon>
    </lineage>
</organism>
<evidence type="ECO:0000313" key="2">
    <source>
        <dbReference type="EMBL" id="GGO07352.1"/>
    </source>
</evidence>
<keyword evidence="1" id="KW-0472">Membrane</keyword>
<sequence>MMSDLMIVSFIICAVTGVLGSVAVFRREKKLIRLYFSLALLSLLLVVISMIILARSNGS</sequence>
<keyword evidence="3" id="KW-1185">Reference proteome</keyword>
<feature type="transmembrane region" description="Helical" evidence="1">
    <location>
        <begin position="6"/>
        <end position="25"/>
    </location>
</feature>
<gene>
    <name evidence="2" type="ORF">GCM10010969_35730</name>
</gene>
<comment type="caution">
    <text evidence="2">The sequence shown here is derived from an EMBL/GenBank/DDBJ whole genome shotgun (WGS) entry which is preliminary data.</text>
</comment>
<feature type="transmembrane region" description="Helical" evidence="1">
    <location>
        <begin position="32"/>
        <end position="54"/>
    </location>
</feature>